<dbReference type="InterPro" id="IPR006168">
    <property type="entry name" value="G3P_DH_NAD-dep"/>
</dbReference>
<proteinExistence type="predicted"/>
<organism evidence="4 5">
    <name type="scientific">Natronorubrum sediminis</name>
    <dbReference type="NCBI Taxonomy" id="640943"/>
    <lineage>
        <taxon>Archaea</taxon>
        <taxon>Methanobacteriati</taxon>
        <taxon>Methanobacteriota</taxon>
        <taxon>Stenosarchaea group</taxon>
        <taxon>Halobacteria</taxon>
        <taxon>Halobacteriales</taxon>
        <taxon>Natrialbaceae</taxon>
        <taxon>Natronorubrum</taxon>
    </lineage>
</organism>
<gene>
    <name evidence="4" type="ORF">SAMN04487967_3721</name>
</gene>
<dbReference type="InterPro" id="IPR006108">
    <property type="entry name" value="3HC_DH_C"/>
</dbReference>
<accession>A0A1H6G6H5</accession>
<dbReference type="Pfam" id="PF02737">
    <property type="entry name" value="3HCDH_N"/>
    <property type="match status" value="1"/>
</dbReference>
<dbReference type="PANTHER" id="PTHR48075:SF5">
    <property type="entry name" value="3-HYDROXYBUTYRYL-COA DEHYDROGENASE"/>
    <property type="match status" value="1"/>
</dbReference>
<dbReference type="GO" id="GO:0006072">
    <property type="term" value="P:glycerol-3-phosphate metabolic process"/>
    <property type="evidence" value="ECO:0007669"/>
    <property type="project" value="InterPro"/>
</dbReference>
<dbReference type="GO" id="GO:0070403">
    <property type="term" value="F:NAD+ binding"/>
    <property type="evidence" value="ECO:0007669"/>
    <property type="project" value="InterPro"/>
</dbReference>
<dbReference type="Proteomes" id="UP000199112">
    <property type="component" value="Unassembled WGS sequence"/>
</dbReference>
<evidence type="ECO:0000313" key="4">
    <source>
        <dbReference type="EMBL" id="SEH18182.1"/>
    </source>
</evidence>
<dbReference type="InterPro" id="IPR008927">
    <property type="entry name" value="6-PGluconate_DH-like_C_sf"/>
</dbReference>
<keyword evidence="1" id="KW-0560">Oxidoreductase</keyword>
<dbReference type="PRINTS" id="PR00077">
    <property type="entry name" value="GPDHDRGNASE"/>
</dbReference>
<dbReference type="Pfam" id="PF00725">
    <property type="entry name" value="3HCDH"/>
    <property type="match status" value="2"/>
</dbReference>
<dbReference type="InterPro" id="IPR006176">
    <property type="entry name" value="3-OHacyl-CoA_DH_NAD-bd"/>
</dbReference>
<sequence length="390" mass="43015">MTRENVQHVTVLGSGSMGHGITEIVAMAGYEVTMRDIEADIVEEGYRNIEWSLEKLEESGALEESADDVMARIKTAVDLEESVTDADIVIEAVPERMELKKDVFEEVDRFAPDGAILASNTSSLSITEIASATERPSDVVGLHFFNPPVKMDLVEVIYGSETTDETAERAYEFMKAIGKVPIYVRKDVHRFVVNNVLGPFLDEPHWMVSGGEATIQEVDAAMVHRRGYPMGPFELIDMTGIEVSYHVRQAGDITVAPLMEEKVENEELGRKTGRGHYEYENGDGPDYEKGDGEDFDTLRVDAMIINEAAHLIGDDVATADAVDTGMRLGTGFPEGPCTYADETGIDTIVEKLESLHEEYGTDRYEPAPYLRELVSTGRTGQDAGAGFHDY</sequence>
<dbReference type="SUPFAM" id="SSF48179">
    <property type="entry name" value="6-phosphogluconate dehydrogenase C-terminal domain-like"/>
    <property type="match status" value="2"/>
</dbReference>
<dbReference type="AlphaFoldDB" id="A0A1H6G6H5"/>
<dbReference type="Gene3D" id="3.40.50.720">
    <property type="entry name" value="NAD(P)-binding Rossmann-like Domain"/>
    <property type="match status" value="1"/>
</dbReference>
<name>A0A1H6G6H5_9EURY</name>
<dbReference type="SUPFAM" id="SSF51735">
    <property type="entry name" value="NAD(P)-binding Rossmann-fold domains"/>
    <property type="match status" value="1"/>
</dbReference>
<dbReference type="PANTHER" id="PTHR48075">
    <property type="entry name" value="3-HYDROXYACYL-COA DEHYDROGENASE FAMILY PROTEIN"/>
    <property type="match status" value="1"/>
</dbReference>
<dbReference type="GO" id="GO:0006631">
    <property type="term" value="P:fatty acid metabolic process"/>
    <property type="evidence" value="ECO:0007669"/>
    <property type="project" value="InterPro"/>
</dbReference>
<dbReference type="GO" id="GO:0016616">
    <property type="term" value="F:oxidoreductase activity, acting on the CH-OH group of donors, NAD or NADP as acceptor"/>
    <property type="evidence" value="ECO:0007669"/>
    <property type="project" value="InterPro"/>
</dbReference>
<keyword evidence="5" id="KW-1185">Reference proteome</keyword>
<dbReference type="InterPro" id="IPR036291">
    <property type="entry name" value="NAD(P)-bd_dom_sf"/>
</dbReference>
<dbReference type="FunFam" id="3.40.50.720:FF:000009">
    <property type="entry name" value="Fatty oxidation complex, alpha subunit"/>
    <property type="match status" value="1"/>
</dbReference>
<reference evidence="5" key="1">
    <citation type="submission" date="2016-10" db="EMBL/GenBank/DDBJ databases">
        <authorList>
            <person name="Varghese N."/>
            <person name="Submissions S."/>
        </authorList>
    </citation>
    <scope>NUCLEOTIDE SEQUENCE [LARGE SCALE GENOMIC DNA]</scope>
    <source>
        <strain evidence="5">CGMCC 1.8981</strain>
    </source>
</reference>
<dbReference type="Gene3D" id="1.10.1040.10">
    <property type="entry name" value="N-(1-d-carboxylethyl)-l-norvaline Dehydrogenase, domain 2"/>
    <property type="match status" value="2"/>
</dbReference>
<feature type="domain" description="3-hydroxyacyl-CoA dehydrogenase C-terminal" evidence="2">
    <location>
        <begin position="298"/>
        <end position="390"/>
    </location>
</feature>
<evidence type="ECO:0000313" key="5">
    <source>
        <dbReference type="Proteomes" id="UP000199112"/>
    </source>
</evidence>
<dbReference type="OrthoDB" id="51300at2157"/>
<dbReference type="InterPro" id="IPR013328">
    <property type="entry name" value="6PGD_dom2"/>
</dbReference>
<evidence type="ECO:0000259" key="3">
    <source>
        <dbReference type="Pfam" id="PF02737"/>
    </source>
</evidence>
<dbReference type="EMBL" id="FNWL01000006">
    <property type="protein sequence ID" value="SEH18182.1"/>
    <property type="molecule type" value="Genomic_DNA"/>
</dbReference>
<evidence type="ECO:0000259" key="2">
    <source>
        <dbReference type="Pfam" id="PF00725"/>
    </source>
</evidence>
<protein>
    <submittedName>
        <fullName evidence="4">3-hydroxyacyl-CoA dehydrogenase</fullName>
    </submittedName>
</protein>
<evidence type="ECO:0000256" key="1">
    <source>
        <dbReference type="ARBA" id="ARBA00023002"/>
    </source>
</evidence>
<feature type="domain" description="3-hydroxyacyl-CoA dehydrogenase C-terminal" evidence="2">
    <location>
        <begin position="191"/>
        <end position="279"/>
    </location>
</feature>
<feature type="domain" description="3-hydroxyacyl-CoA dehydrogenase NAD binding" evidence="3">
    <location>
        <begin position="8"/>
        <end position="187"/>
    </location>
</feature>